<dbReference type="GO" id="GO:0000977">
    <property type="term" value="F:RNA polymerase II transcription regulatory region sequence-specific DNA binding"/>
    <property type="evidence" value="ECO:0007669"/>
    <property type="project" value="TreeGrafter"/>
</dbReference>
<evidence type="ECO:0000256" key="5">
    <source>
        <dbReference type="ARBA" id="ARBA00022771"/>
    </source>
</evidence>
<keyword evidence="7" id="KW-0805">Transcription regulation</keyword>
<evidence type="ECO:0008006" key="16">
    <source>
        <dbReference type="Google" id="ProtNLM"/>
    </source>
</evidence>
<dbReference type="CDD" id="cd16696">
    <property type="entry name" value="RING-CH-C4HC3_NFX1"/>
    <property type="match status" value="1"/>
</dbReference>
<evidence type="ECO:0000256" key="2">
    <source>
        <dbReference type="ARBA" id="ARBA00007269"/>
    </source>
</evidence>
<evidence type="ECO:0000256" key="4">
    <source>
        <dbReference type="ARBA" id="ARBA00022737"/>
    </source>
</evidence>
<dbReference type="InterPro" id="IPR034078">
    <property type="entry name" value="NFX1_fam"/>
</dbReference>
<keyword evidence="3" id="KW-0479">Metal-binding</keyword>
<feature type="domain" description="PHD-type" evidence="12">
    <location>
        <begin position="133"/>
        <end position="192"/>
    </location>
</feature>
<organism evidence="14 15">
    <name type="scientific">Oryza meyeriana var. granulata</name>
    <dbReference type="NCBI Taxonomy" id="110450"/>
    <lineage>
        <taxon>Eukaryota</taxon>
        <taxon>Viridiplantae</taxon>
        <taxon>Streptophyta</taxon>
        <taxon>Embryophyta</taxon>
        <taxon>Tracheophyta</taxon>
        <taxon>Spermatophyta</taxon>
        <taxon>Magnoliopsida</taxon>
        <taxon>Liliopsida</taxon>
        <taxon>Poales</taxon>
        <taxon>Poaceae</taxon>
        <taxon>BOP clade</taxon>
        <taxon>Oryzoideae</taxon>
        <taxon>Oryzeae</taxon>
        <taxon>Oryzinae</taxon>
        <taxon>Oryza</taxon>
        <taxon>Oryza meyeriana</taxon>
    </lineage>
</organism>
<evidence type="ECO:0000256" key="8">
    <source>
        <dbReference type="ARBA" id="ARBA00023163"/>
    </source>
</evidence>
<keyword evidence="6" id="KW-0862">Zinc</keyword>
<evidence type="ECO:0000256" key="1">
    <source>
        <dbReference type="ARBA" id="ARBA00004123"/>
    </source>
</evidence>
<dbReference type="Pfam" id="PF01422">
    <property type="entry name" value="zf-NF-X1"/>
    <property type="match status" value="4"/>
</dbReference>
<dbReference type="CDD" id="cd06008">
    <property type="entry name" value="NF-X1-zinc-finger"/>
    <property type="match status" value="4"/>
</dbReference>
<feature type="compositionally biased region" description="Low complexity" evidence="11">
    <location>
        <begin position="94"/>
        <end position="117"/>
    </location>
</feature>
<evidence type="ECO:0000256" key="7">
    <source>
        <dbReference type="ARBA" id="ARBA00023015"/>
    </source>
</evidence>
<dbReference type="InterPro" id="IPR000967">
    <property type="entry name" value="Znf_NFX1"/>
</dbReference>
<evidence type="ECO:0000313" key="14">
    <source>
        <dbReference type="EMBL" id="KAF0904797.1"/>
    </source>
</evidence>
<evidence type="ECO:0000256" key="10">
    <source>
        <dbReference type="PROSITE-ProRule" id="PRU00175"/>
    </source>
</evidence>
<dbReference type="GO" id="GO:0005634">
    <property type="term" value="C:nucleus"/>
    <property type="evidence" value="ECO:0007669"/>
    <property type="project" value="UniProtKB-SubCell"/>
</dbReference>
<dbReference type="SUPFAM" id="SSF57850">
    <property type="entry name" value="RING/U-box"/>
    <property type="match status" value="1"/>
</dbReference>
<protein>
    <recommendedName>
        <fullName evidence="16">RING-type domain-containing protein</fullName>
    </recommendedName>
</protein>
<feature type="region of interest" description="Disordered" evidence="11">
    <location>
        <begin position="824"/>
        <end position="847"/>
    </location>
</feature>
<dbReference type="AlphaFoldDB" id="A0A6G1CXG0"/>
<dbReference type="PANTHER" id="PTHR12360:SF12">
    <property type="entry name" value="TRANSCRIPTIONAL REPRESSOR NF-X1"/>
    <property type="match status" value="1"/>
</dbReference>
<reference evidence="14 15" key="1">
    <citation type="submission" date="2019-11" db="EMBL/GenBank/DDBJ databases">
        <title>Whole genome sequence of Oryza granulata.</title>
        <authorList>
            <person name="Li W."/>
        </authorList>
    </citation>
    <scope>NUCLEOTIDE SEQUENCE [LARGE SCALE GENOMIC DNA]</scope>
    <source>
        <strain evidence="15">cv. Menghai</strain>
        <tissue evidence="14">Leaf</tissue>
    </source>
</reference>
<evidence type="ECO:0000259" key="12">
    <source>
        <dbReference type="PROSITE" id="PS50016"/>
    </source>
</evidence>
<feature type="compositionally biased region" description="Polar residues" evidence="11">
    <location>
        <begin position="824"/>
        <end position="843"/>
    </location>
</feature>
<evidence type="ECO:0000256" key="11">
    <source>
        <dbReference type="SAM" id="MobiDB-lite"/>
    </source>
</evidence>
<comment type="subcellular location">
    <subcellularLocation>
        <location evidence="1">Nucleus</location>
    </subcellularLocation>
</comment>
<dbReference type="GO" id="GO:0008270">
    <property type="term" value="F:zinc ion binding"/>
    <property type="evidence" value="ECO:0007669"/>
    <property type="project" value="UniProtKB-KW"/>
</dbReference>
<dbReference type="PROSITE" id="PS50016">
    <property type="entry name" value="ZF_PHD_2"/>
    <property type="match status" value="1"/>
</dbReference>
<dbReference type="SMART" id="SM00438">
    <property type="entry name" value="ZnF_NFX"/>
    <property type="match status" value="4"/>
</dbReference>
<dbReference type="PROSITE" id="PS50089">
    <property type="entry name" value="ZF_RING_2"/>
    <property type="match status" value="1"/>
</dbReference>
<dbReference type="GO" id="GO:0000981">
    <property type="term" value="F:DNA-binding transcription factor activity, RNA polymerase II-specific"/>
    <property type="evidence" value="ECO:0007669"/>
    <property type="project" value="TreeGrafter"/>
</dbReference>
<dbReference type="Pfam" id="PF24435">
    <property type="entry name" value="RRM_NFXL1"/>
    <property type="match status" value="1"/>
</dbReference>
<dbReference type="InterPro" id="IPR019787">
    <property type="entry name" value="Znf_PHD-finger"/>
</dbReference>
<keyword evidence="8" id="KW-0804">Transcription</keyword>
<keyword evidence="15" id="KW-1185">Reference proteome</keyword>
<feature type="region of interest" description="Disordered" evidence="11">
    <location>
        <begin position="870"/>
        <end position="927"/>
    </location>
</feature>
<dbReference type="InterPro" id="IPR056234">
    <property type="entry name" value="RRM_NFXL1"/>
</dbReference>
<dbReference type="Proteomes" id="UP000479710">
    <property type="component" value="Unassembled WGS sequence"/>
</dbReference>
<accession>A0A6G1CXG0</accession>
<keyword evidence="9" id="KW-0539">Nucleus</keyword>
<evidence type="ECO:0000256" key="6">
    <source>
        <dbReference type="ARBA" id="ARBA00022833"/>
    </source>
</evidence>
<sequence>MQSSSDRRRGGGGGGGGPVAVPSSRAVWRPRSTAPDAPPAAPVPDRNGPIPTPASEDRPQQRRPRRRNHGNSVGQRRAPPQERPSAAPPPAAAPAPTRAAPTRVAGAKAAAAGSDGAVPQLVQEIQDKLARGAVECMICYDMVRRSAPVWSCGSCFSIFHLPCIRKWARSPASAADASDPDSSWRCPGCQSVHTVPARELAYTCFCGRRREPPNDLFLTPHSCGEPCSKPLERVDPAAKGSSPDDAAATRCPHVCVLQCHPGPCPPCKAFAPDRLCPCGKQTIVRRCADRTTPVTCGQQCDRLLPCRRHRCEKVCHTGPCGDCAVLITARCFCGKKTETLLCGDMELKGNLSEKDGVFSCSEACNHMLACGNHVCRDVCHPGPCGECELMPGKVTTCHCRKTRLVEKRESCLDPIPTCDKVCDKKLPCMVHRCKVSCHEGECPPCVVRVEQRCRCGSSGQMVECYKVLEEEFRCNKPCGQKKNCGRHRCSECCCPLSKPFAQLEGDATNHVEKTGNVEYMLATGLAILPLVIHHLQMETLAQALVAELHVDRYVVLQGGNKLPMPLQPVESDGRRVPLGQRKLSCDEDCAKMERKRVLAEAFDITPPNLDALHFGENSNASDLLSDLFRHEPKWVLAIEERCKFLVLGKTRGNSSGNLKVHVFCHMMKDKRDAIRLIADRWKLSVQAAGWEPKRFITIHVTPKSKPPARILGSKPGVSVTASHPFFDPLVDMDPRLVVAMLDLPRDADVSALVLRFGGECELVWLNDKNAVAVFNDPARAATALRRLDYGSAYQGAAVFLPSGSAPPGNVWVGGQKDGVLATKSSANPWKKATASQPDSSSGDWTGVLGHAPASVWRRGGDNVTQVMGTSNRWNALESDAATSSRPVEESKSAPRTDAGSSAGPNAAPPVSKMQPEVEVDDWEEACE</sequence>
<evidence type="ECO:0000256" key="3">
    <source>
        <dbReference type="ARBA" id="ARBA00022723"/>
    </source>
</evidence>
<dbReference type="InterPro" id="IPR001841">
    <property type="entry name" value="Znf_RING"/>
</dbReference>
<evidence type="ECO:0000259" key="13">
    <source>
        <dbReference type="PROSITE" id="PS50089"/>
    </source>
</evidence>
<keyword evidence="4" id="KW-0677">Repeat</keyword>
<dbReference type="PANTHER" id="PTHR12360">
    <property type="entry name" value="NUCLEAR TRANSCRIPTION FACTOR, X-BOX BINDING 1 NFX1"/>
    <property type="match status" value="1"/>
</dbReference>
<evidence type="ECO:0000313" key="15">
    <source>
        <dbReference type="Proteomes" id="UP000479710"/>
    </source>
</evidence>
<name>A0A6G1CXG0_9ORYZ</name>
<comment type="caution">
    <text evidence="14">The sequence shown here is derived from an EMBL/GenBank/DDBJ whole genome shotgun (WGS) entry which is preliminary data.</text>
</comment>
<feature type="compositionally biased region" description="Acidic residues" evidence="11">
    <location>
        <begin position="917"/>
        <end position="927"/>
    </location>
</feature>
<feature type="domain" description="RING-type" evidence="13">
    <location>
        <begin position="136"/>
        <end position="190"/>
    </location>
</feature>
<keyword evidence="5 10" id="KW-0863">Zinc-finger</keyword>
<proteinExistence type="inferred from homology"/>
<gene>
    <name evidence="14" type="ORF">E2562_037312</name>
</gene>
<feature type="compositionally biased region" description="Low complexity" evidence="11">
    <location>
        <begin position="898"/>
        <end position="909"/>
    </location>
</feature>
<evidence type="ECO:0000256" key="9">
    <source>
        <dbReference type="ARBA" id="ARBA00023242"/>
    </source>
</evidence>
<comment type="similarity">
    <text evidence="2">Belongs to the NFX1 family.</text>
</comment>
<dbReference type="OrthoDB" id="6512771at2759"/>
<feature type="region of interest" description="Disordered" evidence="11">
    <location>
        <begin position="1"/>
        <end position="117"/>
    </location>
</feature>
<dbReference type="EMBL" id="SPHZ02000008">
    <property type="protein sequence ID" value="KAF0904797.1"/>
    <property type="molecule type" value="Genomic_DNA"/>
</dbReference>